<evidence type="ECO:0000256" key="2">
    <source>
        <dbReference type="ARBA" id="ARBA00022475"/>
    </source>
</evidence>
<evidence type="ECO:0000256" key="3">
    <source>
        <dbReference type="ARBA" id="ARBA00022622"/>
    </source>
</evidence>
<evidence type="ECO:0000313" key="12">
    <source>
        <dbReference type="Proteomes" id="UP000178912"/>
    </source>
</evidence>
<feature type="chain" id="PRO_5009445820" description="Copper acquisition factor BIM1-like domain-containing protein" evidence="9">
    <location>
        <begin position="23"/>
        <end position="244"/>
    </location>
</feature>
<dbReference type="Pfam" id="PF20238">
    <property type="entry name" value="BIM1-like_dom"/>
    <property type="match status" value="1"/>
</dbReference>
<evidence type="ECO:0000256" key="7">
    <source>
        <dbReference type="ARBA" id="ARBA00023288"/>
    </source>
</evidence>
<keyword evidence="12" id="KW-1185">Reference proteome</keyword>
<sequence>MPSLTNLSAGLVAALLVGQTSAHFLMLKPKTAGFDDDLEGTAPCGSFTVDFSSSPITKFHVDGDAIALQSTHPETKWLFRATIGTPTTGNLTTLSPVIEQNNIGSFCRSDIKVPESFAGKNGTITVTADGPDGLLYQCAAVTFVAGASSSVPHECKNTTGVVATYTDDPELNALPKSYPVPPQSQADTAGPTSASTTSSPTHSAAATKSSAANANGLVAFSYTGLGSLAWVGVVGTATFLACLL</sequence>
<feature type="signal peptide" evidence="9">
    <location>
        <begin position="1"/>
        <end position="22"/>
    </location>
</feature>
<dbReference type="PANTHER" id="PTHR34992">
    <property type="entry name" value="HYPHAL ANASTAMOSIS-7 PROTEIN"/>
    <property type="match status" value="1"/>
</dbReference>
<dbReference type="EMBL" id="FJUX01000024">
    <property type="protein sequence ID" value="CZS95802.1"/>
    <property type="molecule type" value="Genomic_DNA"/>
</dbReference>
<dbReference type="OrthoDB" id="2146436at2759"/>
<keyword evidence="2" id="KW-1003">Cell membrane</keyword>
<dbReference type="CDD" id="cd21176">
    <property type="entry name" value="LPMO_auxiliary-like"/>
    <property type="match status" value="1"/>
</dbReference>
<keyword evidence="4 9" id="KW-0732">Signal</keyword>
<proteinExistence type="predicted"/>
<dbReference type="GO" id="GO:0098552">
    <property type="term" value="C:side of membrane"/>
    <property type="evidence" value="ECO:0007669"/>
    <property type="project" value="UniProtKB-KW"/>
</dbReference>
<evidence type="ECO:0000313" key="11">
    <source>
        <dbReference type="EMBL" id="CZS95802.1"/>
    </source>
</evidence>
<dbReference type="InterPro" id="IPR046936">
    <property type="entry name" value="BIM1-like"/>
</dbReference>
<organism evidence="11 12">
    <name type="scientific">Rhynchosporium agropyri</name>
    <dbReference type="NCBI Taxonomy" id="914238"/>
    <lineage>
        <taxon>Eukaryota</taxon>
        <taxon>Fungi</taxon>
        <taxon>Dikarya</taxon>
        <taxon>Ascomycota</taxon>
        <taxon>Pezizomycotina</taxon>
        <taxon>Leotiomycetes</taxon>
        <taxon>Helotiales</taxon>
        <taxon>Ploettnerulaceae</taxon>
        <taxon>Rhynchosporium</taxon>
    </lineage>
</organism>
<keyword evidence="7" id="KW-0449">Lipoprotein</keyword>
<evidence type="ECO:0000256" key="6">
    <source>
        <dbReference type="ARBA" id="ARBA00023180"/>
    </source>
</evidence>
<keyword evidence="6" id="KW-0325">Glycoprotein</keyword>
<protein>
    <recommendedName>
        <fullName evidence="10">Copper acquisition factor BIM1-like domain-containing protein</fullName>
    </recommendedName>
</protein>
<name>A0A1E1KCQ3_9HELO</name>
<dbReference type="InterPro" id="IPR046530">
    <property type="entry name" value="BIM1-like_dom"/>
</dbReference>
<evidence type="ECO:0000256" key="5">
    <source>
        <dbReference type="ARBA" id="ARBA00023136"/>
    </source>
</evidence>
<evidence type="ECO:0000256" key="9">
    <source>
        <dbReference type="SAM" id="SignalP"/>
    </source>
</evidence>
<dbReference type="AlphaFoldDB" id="A0A1E1KCQ3"/>
<dbReference type="PANTHER" id="PTHR34992:SF1">
    <property type="entry name" value="COPPER ACQUISITION FACTOR BIM1-LIKE DOMAIN-CONTAINING PROTEIN"/>
    <property type="match status" value="1"/>
</dbReference>
<feature type="compositionally biased region" description="Low complexity" evidence="8">
    <location>
        <begin position="186"/>
        <end position="206"/>
    </location>
</feature>
<evidence type="ECO:0000256" key="4">
    <source>
        <dbReference type="ARBA" id="ARBA00022729"/>
    </source>
</evidence>
<feature type="region of interest" description="Disordered" evidence="8">
    <location>
        <begin position="172"/>
        <end position="206"/>
    </location>
</feature>
<comment type="subcellular location">
    <subcellularLocation>
        <location evidence="1">Cell membrane</location>
        <topology evidence="1">Lipid-anchor</topology>
        <topology evidence="1">GPI-anchor</topology>
    </subcellularLocation>
</comment>
<gene>
    <name evidence="11" type="ORF">RAG0_05327</name>
</gene>
<evidence type="ECO:0000256" key="1">
    <source>
        <dbReference type="ARBA" id="ARBA00004609"/>
    </source>
</evidence>
<keyword evidence="3" id="KW-0336">GPI-anchor</keyword>
<keyword evidence="5" id="KW-0472">Membrane</keyword>
<accession>A0A1E1KCQ3</accession>
<evidence type="ECO:0000259" key="10">
    <source>
        <dbReference type="Pfam" id="PF20238"/>
    </source>
</evidence>
<feature type="domain" description="Copper acquisition factor BIM1-like" evidence="10">
    <location>
        <begin position="21"/>
        <end position="160"/>
    </location>
</feature>
<evidence type="ECO:0000256" key="8">
    <source>
        <dbReference type="SAM" id="MobiDB-lite"/>
    </source>
</evidence>
<dbReference type="GO" id="GO:0005886">
    <property type="term" value="C:plasma membrane"/>
    <property type="evidence" value="ECO:0007669"/>
    <property type="project" value="UniProtKB-SubCell"/>
</dbReference>
<dbReference type="Proteomes" id="UP000178912">
    <property type="component" value="Unassembled WGS sequence"/>
</dbReference>
<reference evidence="12" key="1">
    <citation type="submission" date="2016-03" db="EMBL/GenBank/DDBJ databases">
        <authorList>
            <person name="Guldener U."/>
        </authorList>
    </citation>
    <scope>NUCLEOTIDE SEQUENCE [LARGE SCALE GENOMIC DNA]</scope>
    <source>
        <strain evidence="12">04CH-RAC-A.6.1</strain>
    </source>
</reference>